<evidence type="ECO:0000313" key="2">
    <source>
        <dbReference type="EMBL" id="MDM4015444.1"/>
    </source>
</evidence>
<dbReference type="PANTHER" id="PTHR43685:SF2">
    <property type="entry name" value="GLYCOSYLTRANSFERASE 2-LIKE DOMAIN-CONTAINING PROTEIN"/>
    <property type="match status" value="1"/>
</dbReference>
<dbReference type="SUPFAM" id="SSF53448">
    <property type="entry name" value="Nucleotide-diphospho-sugar transferases"/>
    <property type="match status" value="2"/>
</dbReference>
<keyword evidence="3" id="KW-1185">Reference proteome</keyword>
<dbReference type="RefSeq" id="WP_289162938.1">
    <property type="nucleotide sequence ID" value="NZ_JASZZN010000005.1"/>
</dbReference>
<keyword evidence="2" id="KW-0808">Transferase</keyword>
<feature type="domain" description="Glycosyltransferase 2-like" evidence="1">
    <location>
        <begin position="5"/>
        <end position="147"/>
    </location>
</feature>
<evidence type="ECO:0000259" key="1">
    <source>
        <dbReference type="Pfam" id="PF00535"/>
    </source>
</evidence>
<dbReference type="Pfam" id="PF00535">
    <property type="entry name" value="Glycos_transf_2"/>
    <property type="match status" value="2"/>
</dbReference>
<reference evidence="2 3" key="1">
    <citation type="submission" date="2023-06" db="EMBL/GenBank/DDBJ databases">
        <title>Roseiconus lacunae JC819 isolated from Gulf of Mannar region, Tamil Nadu.</title>
        <authorList>
            <person name="Pk S."/>
            <person name="Ch S."/>
            <person name="Ch V.R."/>
        </authorList>
    </citation>
    <scope>NUCLEOTIDE SEQUENCE [LARGE SCALE GENOMIC DNA]</scope>
    <source>
        <strain evidence="2 3">JC819</strain>
    </source>
</reference>
<evidence type="ECO:0000313" key="3">
    <source>
        <dbReference type="Proteomes" id="UP001239462"/>
    </source>
</evidence>
<dbReference type="InterPro" id="IPR029044">
    <property type="entry name" value="Nucleotide-diphossugar_trans"/>
</dbReference>
<comment type="caution">
    <text evidence="2">The sequence shown here is derived from an EMBL/GenBank/DDBJ whole genome shotgun (WGS) entry which is preliminary data.</text>
</comment>
<dbReference type="PANTHER" id="PTHR43685">
    <property type="entry name" value="GLYCOSYLTRANSFERASE"/>
    <property type="match status" value="1"/>
</dbReference>
<organism evidence="2 3">
    <name type="scientific">Roseiconus lacunae</name>
    <dbReference type="NCBI Taxonomy" id="2605694"/>
    <lineage>
        <taxon>Bacteria</taxon>
        <taxon>Pseudomonadati</taxon>
        <taxon>Planctomycetota</taxon>
        <taxon>Planctomycetia</taxon>
        <taxon>Pirellulales</taxon>
        <taxon>Pirellulaceae</taxon>
        <taxon>Roseiconus</taxon>
    </lineage>
</organism>
<dbReference type="EMBL" id="JASZZN010000005">
    <property type="protein sequence ID" value="MDM4015444.1"/>
    <property type="molecule type" value="Genomic_DNA"/>
</dbReference>
<keyword evidence="2" id="KW-0328">Glycosyltransferase</keyword>
<name>A0ABT7PG21_9BACT</name>
<dbReference type="InterPro" id="IPR050834">
    <property type="entry name" value="Glycosyltransf_2"/>
</dbReference>
<sequence>MLSFSIITPTLGKRRFLIETLESVHPSDCGPTVEHLVVTAPEASTTPRTVDLGSNRTECKFVKAPIAGAAAAFNVGLYQASGDIIGCLADDDQYLPRTLARVAEIFQANPDCDLIYGATEQIDEDSVAYRTSVPRKLDAGRLRRRADGYQPSLFFRRSVIDQVGGLDETLRYHYWYDFVVRAFLAEQTFFREESCLARKRRHRHNTHFGNAAVGYQISRAQERVELLHRHYGEVPPQAALELGKYLAIQQGHDPLQPGYDKALLHLASQSVEALGCKTRLLPSHVKAQVLRSLKYPRELTRYLPMGIGPTLRGFFRSRLFQLKQHEPRTFNIDNHARGASPEKQLSIGIVTPNLNTGEYLERTIESVVGQGFPRIQYVVQDGESTDNSVDIIRQYESKLHCWESRRDGGQTQAINRGLSHVDTDIMAYLNSDDILLPGSLSFVSEYFRSHPDVDVIYGHRLIIDENDQEIGRWVLPPHDDHAIMFADYIPQETMFWRKRAWQAVDCTLDESFQFAMDWDLILRFRSAGLKFVRAPRFLGAFRVIETQKTQVLLETAGTTEMNRLRRRVIGHVPTTREMRRAIRPYRFRQWFHHHAQTLLETARG</sequence>
<proteinExistence type="predicted"/>
<dbReference type="Gene3D" id="3.90.550.10">
    <property type="entry name" value="Spore Coat Polysaccharide Biosynthesis Protein SpsA, Chain A"/>
    <property type="match status" value="2"/>
</dbReference>
<dbReference type="InterPro" id="IPR001173">
    <property type="entry name" value="Glyco_trans_2-like"/>
</dbReference>
<gene>
    <name evidence="2" type="ORF">QTN89_08400</name>
</gene>
<protein>
    <submittedName>
        <fullName evidence="2">Glycosyltransferase</fullName>
        <ecNumber evidence="2">2.4.-.-</ecNumber>
    </submittedName>
</protein>
<dbReference type="Proteomes" id="UP001239462">
    <property type="component" value="Unassembled WGS sequence"/>
</dbReference>
<dbReference type="EC" id="2.4.-.-" evidence="2"/>
<feature type="domain" description="Glycosyltransferase 2-like" evidence="1">
    <location>
        <begin position="349"/>
        <end position="472"/>
    </location>
</feature>
<dbReference type="CDD" id="cd06433">
    <property type="entry name" value="GT_2_WfgS_like"/>
    <property type="match status" value="1"/>
</dbReference>
<dbReference type="GO" id="GO:0016757">
    <property type="term" value="F:glycosyltransferase activity"/>
    <property type="evidence" value="ECO:0007669"/>
    <property type="project" value="UniProtKB-KW"/>
</dbReference>
<accession>A0ABT7PG21</accession>